<evidence type="ECO:0000256" key="3">
    <source>
        <dbReference type="ARBA" id="ARBA00007992"/>
    </source>
</evidence>
<dbReference type="Proteomes" id="UP000799538">
    <property type="component" value="Unassembled WGS sequence"/>
</dbReference>
<dbReference type="EMBL" id="ML992508">
    <property type="protein sequence ID" value="KAF2222340.1"/>
    <property type="molecule type" value="Genomic_DNA"/>
</dbReference>
<keyword evidence="5" id="KW-0274">FAD</keyword>
<comment type="pathway">
    <text evidence="2">Secondary metabolite biosynthesis.</text>
</comment>
<proteinExistence type="inferred from homology"/>
<gene>
    <name evidence="9" type="ORF">BDZ85DRAFT_219141</name>
</gene>
<dbReference type="AlphaFoldDB" id="A0A6A6GAD8"/>
<evidence type="ECO:0000256" key="6">
    <source>
        <dbReference type="ARBA" id="ARBA00023002"/>
    </source>
</evidence>
<evidence type="ECO:0000313" key="9">
    <source>
        <dbReference type="EMBL" id="KAF2222340.1"/>
    </source>
</evidence>
<feature type="non-terminal residue" evidence="9">
    <location>
        <position position="384"/>
    </location>
</feature>
<evidence type="ECO:0000256" key="2">
    <source>
        <dbReference type="ARBA" id="ARBA00005179"/>
    </source>
</evidence>
<dbReference type="InterPro" id="IPR036188">
    <property type="entry name" value="FAD/NAD-bd_sf"/>
</dbReference>
<comment type="cofactor">
    <cofactor evidence="1">
        <name>FAD</name>
        <dbReference type="ChEBI" id="CHEBI:57692"/>
    </cofactor>
</comment>
<organism evidence="9 10">
    <name type="scientific">Elsinoe ampelina</name>
    <dbReference type="NCBI Taxonomy" id="302913"/>
    <lineage>
        <taxon>Eukaryota</taxon>
        <taxon>Fungi</taxon>
        <taxon>Dikarya</taxon>
        <taxon>Ascomycota</taxon>
        <taxon>Pezizomycotina</taxon>
        <taxon>Dothideomycetes</taxon>
        <taxon>Dothideomycetidae</taxon>
        <taxon>Myriangiales</taxon>
        <taxon>Elsinoaceae</taxon>
        <taxon>Elsinoe</taxon>
    </lineage>
</organism>
<comment type="similarity">
    <text evidence="3">Belongs to the paxM FAD-dependent monooxygenase family.</text>
</comment>
<dbReference type="PANTHER" id="PTHR47178:SF4">
    <property type="entry name" value="FAD-DEPENDENT MONOOXYGENASE APTC"/>
    <property type="match status" value="1"/>
</dbReference>
<dbReference type="Pfam" id="PF01494">
    <property type="entry name" value="FAD_binding_3"/>
    <property type="match status" value="2"/>
</dbReference>
<reference evidence="10" key="1">
    <citation type="journal article" date="2020" name="Stud. Mycol.">
        <title>101 Dothideomycetes genomes: A test case for predicting lifestyles and emergence of pathogens.</title>
        <authorList>
            <person name="Haridas S."/>
            <person name="Albert R."/>
            <person name="Binder M."/>
            <person name="Bloem J."/>
            <person name="LaButti K."/>
            <person name="Salamov A."/>
            <person name="Andreopoulos B."/>
            <person name="Baker S."/>
            <person name="Barry K."/>
            <person name="Bills G."/>
            <person name="Bluhm B."/>
            <person name="Cannon C."/>
            <person name="Castanera R."/>
            <person name="Culley D."/>
            <person name="Daum C."/>
            <person name="Ezra D."/>
            <person name="Gonzalez J."/>
            <person name="Henrissat B."/>
            <person name="Kuo A."/>
            <person name="Liang C."/>
            <person name="Lipzen A."/>
            <person name="Lutzoni F."/>
            <person name="Magnuson J."/>
            <person name="Mondo S."/>
            <person name="Nolan M."/>
            <person name="Ohm R."/>
            <person name="Pangilinan J."/>
            <person name="Park H.-J."/>
            <person name="Ramirez L."/>
            <person name="Alfaro M."/>
            <person name="Sun H."/>
            <person name="Tritt A."/>
            <person name="Yoshinaga Y."/>
            <person name="Zwiers L.-H."/>
            <person name="Turgeon B."/>
            <person name="Goodwin S."/>
            <person name="Spatafora J."/>
            <person name="Crous P."/>
            <person name="Grigoriev I."/>
        </authorList>
    </citation>
    <scope>NUCLEOTIDE SEQUENCE [LARGE SCALE GENOMIC DNA]</scope>
    <source>
        <strain evidence="10">CECT 20119</strain>
    </source>
</reference>
<name>A0A6A6GAD8_9PEZI</name>
<evidence type="ECO:0000259" key="8">
    <source>
        <dbReference type="Pfam" id="PF01494"/>
    </source>
</evidence>
<dbReference type="GO" id="GO:0071949">
    <property type="term" value="F:FAD binding"/>
    <property type="evidence" value="ECO:0007669"/>
    <property type="project" value="InterPro"/>
</dbReference>
<keyword evidence="10" id="KW-1185">Reference proteome</keyword>
<dbReference type="PRINTS" id="PR00420">
    <property type="entry name" value="RNGMNOXGNASE"/>
</dbReference>
<evidence type="ECO:0000256" key="4">
    <source>
        <dbReference type="ARBA" id="ARBA00022630"/>
    </source>
</evidence>
<feature type="domain" description="FAD-binding" evidence="8">
    <location>
        <begin position="311"/>
        <end position="350"/>
    </location>
</feature>
<dbReference type="GO" id="GO:0004497">
    <property type="term" value="F:monooxygenase activity"/>
    <property type="evidence" value="ECO:0007669"/>
    <property type="project" value="UniProtKB-KW"/>
</dbReference>
<dbReference type="PANTHER" id="PTHR47178">
    <property type="entry name" value="MONOOXYGENASE, FAD-BINDING"/>
    <property type="match status" value="1"/>
</dbReference>
<evidence type="ECO:0000256" key="5">
    <source>
        <dbReference type="ARBA" id="ARBA00022827"/>
    </source>
</evidence>
<sequence>MSDMSPPPLCIIGAGLGGLTLARSLLKRGVPAVIYDRSASAPRHGYGITLHASTYKPLAKVLDLDATTLRQKTAVDAAIGGSGIIDPKHLGQAHKDSFRANRQKLELLLRQGLDIRWEHQLDHISPSPGSLTLHFSNTTTLTVPHVIASDGPHSRARLSLLPSITPTVHPTVALNGKRRIPLPLYTALYAPLLTNKNILSLRTGPNNALLTIQVNDHDPDKETVSISWIYSRPAQGLRADPLHRPHRPSSGAEDIPGDFYEEIRDLGPLEGPFGDVFDAEKLGEERVLSWLMRTVEVPLREELKGAGERGVWFVGDAVHAEPILGGEGANAAIVDGVELGEWIAEYGVGEIGKWCEGRWEDWRRGVERSKRVLAEMHSVGKASL</sequence>
<dbReference type="OrthoDB" id="47494at2759"/>
<dbReference type="InterPro" id="IPR002938">
    <property type="entry name" value="FAD-bd"/>
</dbReference>
<evidence type="ECO:0000256" key="1">
    <source>
        <dbReference type="ARBA" id="ARBA00001974"/>
    </source>
</evidence>
<accession>A0A6A6GAD8</accession>
<evidence type="ECO:0000256" key="7">
    <source>
        <dbReference type="ARBA" id="ARBA00023033"/>
    </source>
</evidence>
<keyword evidence="4" id="KW-0285">Flavoprotein</keyword>
<feature type="domain" description="FAD-binding" evidence="8">
    <location>
        <begin position="10"/>
        <end position="159"/>
    </location>
</feature>
<protein>
    <recommendedName>
        <fullName evidence="8">FAD-binding domain-containing protein</fullName>
    </recommendedName>
</protein>
<dbReference type="SUPFAM" id="SSF51905">
    <property type="entry name" value="FAD/NAD(P)-binding domain"/>
    <property type="match status" value="1"/>
</dbReference>
<evidence type="ECO:0000313" key="10">
    <source>
        <dbReference type="Proteomes" id="UP000799538"/>
    </source>
</evidence>
<dbReference type="Gene3D" id="3.50.50.60">
    <property type="entry name" value="FAD/NAD(P)-binding domain"/>
    <property type="match status" value="1"/>
</dbReference>
<keyword evidence="7" id="KW-0503">Monooxygenase</keyword>
<keyword evidence="6" id="KW-0560">Oxidoreductase</keyword>